<feature type="region of interest" description="Disordered" evidence="7">
    <location>
        <begin position="783"/>
        <end position="813"/>
    </location>
</feature>
<dbReference type="GO" id="GO:0005737">
    <property type="term" value="C:cytoplasm"/>
    <property type="evidence" value="ECO:0007669"/>
    <property type="project" value="UniProtKB-SubCell"/>
</dbReference>
<reference evidence="9" key="1">
    <citation type="submission" date="2021-01" db="EMBL/GenBank/DDBJ databases">
        <title>Adiantum capillus-veneris genome.</title>
        <authorList>
            <person name="Fang Y."/>
            <person name="Liao Q."/>
        </authorList>
    </citation>
    <scope>NUCLEOTIDE SEQUENCE</scope>
    <source>
        <strain evidence="9">H3</strain>
        <tissue evidence="9">Leaf</tissue>
    </source>
</reference>
<accession>A0A9D4ZIY5</accession>
<dbReference type="InterPro" id="IPR001841">
    <property type="entry name" value="Znf_RING"/>
</dbReference>
<feature type="region of interest" description="Disordered" evidence="7">
    <location>
        <begin position="830"/>
        <end position="868"/>
    </location>
</feature>
<dbReference type="GO" id="GO:0000976">
    <property type="term" value="F:transcription cis-regulatory region binding"/>
    <property type="evidence" value="ECO:0007669"/>
    <property type="project" value="TreeGrafter"/>
</dbReference>
<feature type="domain" description="RING-type" evidence="8">
    <location>
        <begin position="292"/>
        <end position="339"/>
    </location>
</feature>
<dbReference type="PANTHER" id="PTHR12983">
    <property type="entry name" value="RING FINGER 10 FAMILY MEMBER"/>
    <property type="match status" value="1"/>
</dbReference>
<keyword evidence="4 6" id="KW-0863">Zinc-finger</keyword>
<evidence type="ECO:0000256" key="3">
    <source>
        <dbReference type="ARBA" id="ARBA00022723"/>
    </source>
</evidence>
<dbReference type="CDD" id="cd16536">
    <property type="entry name" value="RING-HC_RNF10"/>
    <property type="match status" value="1"/>
</dbReference>
<keyword evidence="5" id="KW-0862">Zinc</keyword>
<keyword evidence="2" id="KW-0963">Cytoplasm</keyword>
<dbReference type="PROSITE" id="PS00518">
    <property type="entry name" value="ZF_RING_1"/>
    <property type="match status" value="1"/>
</dbReference>
<feature type="region of interest" description="Disordered" evidence="7">
    <location>
        <begin position="479"/>
        <end position="515"/>
    </location>
</feature>
<dbReference type="PROSITE" id="PS50089">
    <property type="entry name" value="ZF_RING_2"/>
    <property type="match status" value="1"/>
</dbReference>
<feature type="compositionally biased region" description="Polar residues" evidence="7">
    <location>
        <begin position="722"/>
        <end position="731"/>
    </location>
</feature>
<dbReference type="GO" id="GO:0045944">
    <property type="term" value="P:positive regulation of transcription by RNA polymerase II"/>
    <property type="evidence" value="ECO:0007669"/>
    <property type="project" value="TreeGrafter"/>
</dbReference>
<feature type="compositionally biased region" description="Low complexity" evidence="7">
    <location>
        <begin position="20"/>
        <end position="33"/>
    </location>
</feature>
<dbReference type="EMBL" id="JABFUD020000010">
    <property type="protein sequence ID" value="KAI5074711.1"/>
    <property type="molecule type" value="Genomic_DNA"/>
</dbReference>
<keyword evidence="10" id="KW-1185">Reference proteome</keyword>
<evidence type="ECO:0000256" key="5">
    <source>
        <dbReference type="ARBA" id="ARBA00022833"/>
    </source>
</evidence>
<evidence type="ECO:0000313" key="10">
    <source>
        <dbReference type="Proteomes" id="UP000886520"/>
    </source>
</evidence>
<feature type="compositionally biased region" description="Polar residues" evidence="7">
    <location>
        <begin position="791"/>
        <end position="805"/>
    </location>
</feature>
<dbReference type="InterPro" id="IPR013083">
    <property type="entry name" value="Znf_RING/FYVE/PHD"/>
</dbReference>
<comment type="caution">
    <text evidence="9">The sequence shown here is derived from an EMBL/GenBank/DDBJ whole genome shotgun (WGS) entry which is preliminary data.</text>
</comment>
<evidence type="ECO:0000256" key="7">
    <source>
        <dbReference type="SAM" id="MobiDB-lite"/>
    </source>
</evidence>
<gene>
    <name evidence="9" type="ORF">GOP47_0010672</name>
</gene>
<dbReference type="SUPFAM" id="SSF57850">
    <property type="entry name" value="RING/U-box"/>
    <property type="match status" value="1"/>
</dbReference>
<dbReference type="Gene3D" id="3.30.40.10">
    <property type="entry name" value="Zinc/RING finger domain, C3HC4 (zinc finger)"/>
    <property type="match status" value="1"/>
</dbReference>
<evidence type="ECO:0000256" key="2">
    <source>
        <dbReference type="ARBA" id="ARBA00022490"/>
    </source>
</evidence>
<name>A0A9D4ZIY5_ADICA</name>
<evidence type="ECO:0000256" key="6">
    <source>
        <dbReference type="PROSITE-ProRule" id="PRU00175"/>
    </source>
</evidence>
<feature type="compositionally biased region" description="Basic and acidic residues" evidence="7">
    <location>
        <begin position="708"/>
        <end position="720"/>
    </location>
</feature>
<keyword evidence="3" id="KW-0479">Metal-binding</keyword>
<evidence type="ECO:0000256" key="4">
    <source>
        <dbReference type="ARBA" id="ARBA00022771"/>
    </source>
</evidence>
<feature type="compositionally biased region" description="Gly residues" evidence="7">
    <location>
        <begin position="175"/>
        <end position="190"/>
    </location>
</feature>
<dbReference type="PANTHER" id="PTHR12983:SF9">
    <property type="entry name" value="E3 UBIQUITIN-PROTEIN LIGASE RNF10"/>
    <property type="match status" value="1"/>
</dbReference>
<sequence>MSSSPSQLVPSVAFGELRLSPSSPANNGSPAAARVSDGMHPPPGGRQVGGSDVRPRYIQIGGSSCEESAGCRVPVVASAAISSASAQTERFVASSAALNPFAREFVPGSAVSPPSNEEFIAGAWSRGLSTSMEDGSERVSGDVLEVTETKLIESSQGQGSRRSGALATALQHGQTGQGRTGSVPRGGQGGTESMSSQSVAGPGKRGQFTSANHLLNFQYDPIVRPSPSPRIPYPRKVQKAQPFNKELFLQANFRFLVSDFGDYLLNSLDPDKMLQWEDVAALNVSAPVPVQCPICLEIPPVCPQITSCGHIFCFSCVLRYFHLGNNELRSDHFKKCPLCFAITSSKELRTVFVETVHNYQVGDMIELTLLNRSKGSIIPFEKSEGVMASLPYSKDGQFHRFSKFTLTSDATQTTNKAIAELHSWMEKAQKEAGEDIDMIPFALLAIEHLHQRKSAWNEHRTSGFLSSSPPVRQRIMAQTKEALAHSSSHGLKLSDAESDSLEGSKQGVGGKKRVDVASETEAAMEDLKGRAGWVYENAFSDDEGTGLPKSRETSLNDDAIESQTAGFSSNFEDNMHEKASDLEHPGVHSKDFQQAAKREDEDDDCYAFFQCADGQPLIMHPLNMKCLLQHYGSYENLPSRLQVKILEMEGQTQTEVLRKRYRYLSHLPLTTNFWFCEVDLKGNLPWSAFIPFNDELRYREARRRRRQKQEQVERLREEKMSATLSRNSPPTISVPLIEDHYEDMPSLISGSTESTLESLVSIQGPTDQRKLFSQVTRLGFASAHDAPDLTPATSGDVSAPSQEKAGSSAWPGASGKAATMSFADIIQAQPLKASPSATNGADAHSQSGSKRNKKSSKILLSTAGGRRY</sequence>
<dbReference type="GO" id="GO:0008270">
    <property type="term" value="F:zinc ion binding"/>
    <property type="evidence" value="ECO:0007669"/>
    <property type="project" value="UniProtKB-KW"/>
</dbReference>
<dbReference type="AlphaFoldDB" id="A0A9D4ZIY5"/>
<feature type="region of interest" description="Disordered" evidence="7">
    <location>
        <begin position="152"/>
        <end position="205"/>
    </location>
</feature>
<dbReference type="OrthoDB" id="302966at2759"/>
<organism evidence="9 10">
    <name type="scientific">Adiantum capillus-veneris</name>
    <name type="common">Maidenhair fern</name>
    <dbReference type="NCBI Taxonomy" id="13818"/>
    <lineage>
        <taxon>Eukaryota</taxon>
        <taxon>Viridiplantae</taxon>
        <taxon>Streptophyta</taxon>
        <taxon>Embryophyta</taxon>
        <taxon>Tracheophyta</taxon>
        <taxon>Polypodiopsida</taxon>
        <taxon>Polypodiidae</taxon>
        <taxon>Polypodiales</taxon>
        <taxon>Pteridineae</taxon>
        <taxon>Pteridaceae</taxon>
        <taxon>Vittarioideae</taxon>
        <taxon>Adiantum</taxon>
    </lineage>
</organism>
<feature type="region of interest" description="Disordered" evidence="7">
    <location>
        <begin position="708"/>
        <end position="733"/>
    </location>
</feature>
<feature type="compositionally biased region" description="Low complexity" evidence="7">
    <location>
        <begin position="154"/>
        <end position="164"/>
    </location>
</feature>
<proteinExistence type="predicted"/>
<evidence type="ECO:0000313" key="9">
    <source>
        <dbReference type="EMBL" id="KAI5074711.1"/>
    </source>
</evidence>
<evidence type="ECO:0000256" key="1">
    <source>
        <dbReference type="ARBA" id="ARBA00004496"/>
    </source>
</evidence>
<feature type="compositionally biased region" description="Polar residues" evidence="7">
    <location>
        <begin position="835"/>
        <end position="849"/>
    </location>
</feature>
<dbReference type="InterPro" id="IPR039739">
    <property type="entry name" value="MAG2/RNF10"/>
</dbReference>
<comment type="subcellular location">
    <subcellularLocation>
        <location evidence="1">Cytoplasm</location>
    </subcellularLocation>
</comment>
<protein>
    <recommendedName>
        <fullName evidence="8">RING-type domain-containing protein</fullName>
    </recommendedName>
</protein>
<dbReference type="Pfam" id="PF00097">
    <property type="entry name" value="zf-C3HC4"/>
    <property type="match status" value="1"/>
</dbReference>
<dbReference type="InterPro" id="IPR017907">
    <property type="entry name" value="Znf_RING_CS"/>
</dbReference>
<dbReference type="SMART" id="SM00184">
    <property type="entry name" value="RING"/>
    <property type="match status" value="1"/>
</dbReference>
<dbReference type="Proteomes" id="UP000886520">
    <property type="component" value="Chromosome 10"/>
</dbReference>
<dbReference type="InterPro" id="IPR018957">
    <property type="entry name" value="Znf_C3HC4_RING-type"/>
</dbReference>
<feature type="region of interest" description="Disordered" evidence="7">
    <location>
        <begin position="14"/>
        <end position="53"/>
    </location>
</feature>
<evidence type="ECO:0000259" key="8">
    <source>
        <dbReference type="PROSITE" id="PS50089"/>
    </source>
</evidence>